<dbReference type="EMBL" id="BAAAQM010000055">
    <property type="protein sequence ID" value="GAA1995752.1"/>
    <property type="molecule type" value="Genomic_DNA"/>
</dbReference>
<comment type="caution">
    <text evidence="1">The sequence shown here is derived from an EMBL/GenBank/DDBJ whole genome shotgun (WGS) entry which is preliminary data.</text>
</comment>
<name>A0ABN2T1U1_9ACTN</name>
<organism evidence="1 2">
    <name type="scientific">Catenulispora subtropica</name>
    <dbReference type="NCBI Taxonomy" id="450798"/>
    <lineage>
        <taxon>Bacteria</taxon>
        <taxon>Bacillati</taxon>
        <taxon>Actinomycetota</taxon>
        <taxon>Actinomycetes</taxon>
        <taxon>Catenulisporales</taxon>
        <taxon>Catenulisporaceae</taxon>
        <taxon>Catenulispora</taxon>
    </lineage>
</organism>
<protein>
    <submittedName>
        <fullName evidence="1">Uncharacterized protein</fullName>
    </submittedName>
</protein>
<evidence type="ECO:0000313" key="1">
    <source>
        <dbReference type="EMBL" id="GAA1995752.1"/>
    </source>
</evidence>
<keyword evidence="2" id="KW-1185">Reference proteome</keyword>
<evidence type="ECO:0000313" key="2">
    <source>
        <dbReference type="Proteomes" id="UP001499854"/>
    </source>
</evidence>
<dbReference type="Proteomes" id="UP001499854">
    <property type="component" value="Unassembled WGS sequence"/>
</dbReference>
<accession>A0ABN2T1U1</accession>
<sequence length="117" mass="12332">MGLADRETEQAARRWTASSVAGTCGGIGSKVPRIFVPQTLPSAAGRSLEEFFLPARDAIGEAHRAGVAGPKTITDTSADRGYRHAGERPAGALTAKLLAFPQPGASRFPASPFRRKE</sequence>
<gene>
    <name evidence="1" type="ORF">GCM10009838_70810</name>
</gene>
<reference evidence="1 2" key="1">
    <citation type="journal article" date="2019" name="Int. J. Syst. Evol. Microbiol.">
        <title>The Global Catalogue of Microorganisms (GCM) 10K type strain sequencing project: providing services to taxonomists for standard genome sequencing and annotation.</title>
        <authorList>
            <consortium name="The Broad Institute Genomics Platform"/>
            <consortium name="The Broad Institute Genome Sequencing Center for Infectious Disease"/>
            <person name="Wu L."/>
            <person name="Ma J."/>
        </authorList>
    </citation>
    <scope>NUCLEOTIDE SEQUENCE [LARGE SCALE GENOMIC DNA]</scope>
    <source>
        <strain evidence="1 2">JCM 16013</strain>
    </source>
</reference>
<proteinExistence type="predicted"/>